<protein>
    <submittedName>
        <fullName evidence="1">Uncharacterized protein</fullName>
    </submittedName>
</protein>
<dbReference type="RefSeq" id="WP_015723108.1">
    <property type="nucleotide sequence ID" value="NC_014972.1"/>
</dbReference>
<organism evidence="1 2">
    <name type="scientific">Desulfobulbus propionicus (strain ATCC 33891 / DSM 2032 / VKM B-1956 / 1pr3)</name>
    <dbReference type="NCBI Taxonomy" id="577650"/>
    <lineage>
        <taxon>Bacteria</taxon>
        <taxon>Pseudomonadati</taxon>
        <taxon>Thermodesulfobacteriota</taxon>
        <taxon>Desulfobulbia</taxon>
        <taxon>Desulfobulbales</taxon>
        <taxon>Desulfobulbaceae</taxon>
        <taxon>Desulfobulbus</taxon>
    </lineage>
</organism>
<keyword evidence="2" id="KW-1185">Reference proteome</keyword>
<dbReference type="AlphaFoldDB" id="A0A7U4DMZ2"/>
<evidence type="ECO:0000313" key="1">
    <source>
        <dbReference type="EMBL" id="ADW16561.1"/>
    </source>
</evidence>
<proteinExistence type="predicted"/>
<evidence type="ECO:0000313" key="2">
    <source>
        <dbReference type="Proteomes" id="UP000006365"/>
    </source>
</evidence>
<name>A0A7U4DMZ2_DESPD</name>
<gene>
    <name evidence="1" type="ordered locus">Despr_0379</name>
</gene>
<sequence length="110" mass="12806">MNGRKMLVGGMLVLALLGLEGHVNQVEARSRVYVGADLGGLVLGFGGYPRYVHHRPPPYVYGYDRYVPVGPPPYPPRGWYRYNPPPPVYYHDHRRPHHRHHHDRGYRGRW</sequence>
<dbReference type="KEGG" id="dpr:Despr_0379"/>
<reference evidence="1 2" key="1">
    <citation type="journal article" date="2011" name="Stand. Genomic Sci.">
        <title>Complete genome sequence of Desulfobulbus propionicus type strain (1pr3).</title>
        <authorList>
            <person name="Pagani I."/>
            <person name="Lapidus A."/>
            <person name="Nolan M."/>
            <person name="Lucas S."/>
            <person name="Hammon N."/>
            <person name="Deshpande S."/>
            <person name="Cheng J.F."/>
            <person name="Chertkov O."/>
            <person name="Davenport K."/>
            <person name="Tapia R."/>
            <person name="Han C."/>
            <person name="Goodwin L."/>
            <person name="Pitluck S."/>
            <person name="Liolios K."/>
            <person name="Mavromatis K."/>
            <person name="Ivanova N."/>
            <person name="Mikhailova N."/>
            <person name="Pati A."/>
            <person name="Chen A."/>
            <person name="Palaniappan K."/>
            <person name="Land M."/>
            <person name="Hauser L."/>
            <person name="Chang Y.J."/>
            <person name="Jeffries C.D."/>
            <person name="Detter J.C."/>
            <person name="Brambilla E."/>
            <person name="Kannan K.P."/>
            <person name="Djao O.D."/>
            <person name="Rohde M."/>
            <person name="Pukall R."/>
            <person name="Spring S."/>
            <person name="Goker M."/>
            <person name="Sikorski J."/>
            <person name="Woyke T."/>
            <person name="Bristow J."/>
            <person name="Eisen J.A."/>
            <person name="Markowitz V."/>
            <person name="Hugenholtz P."/>
            <person name="Kyrpides N.C."/>
            <person name="Klenk H.P."/>
        </authorList>
    </citation>
    <scope>NUCLEOTIDE SEQUENCE [LARGE SCALE GENOMIC DNA]</scope>
    <source>
        <strain evidence="2">ATCC 33891 / DSM 2032 / 1pr3</strain>
    </source>
</reference>
<dbReference type="EMBL" id="CP002364">
    <property type="protein sequence ID" value="ADW16561.1"/>
    <property type="molecule type" value="Genomic_DNA"/>
</dbReference>
<accession>A0A7U4DMZ2</accession>
<dbReference type="Proteomes" id="UP000006365">
    <property type="component" value="Chromosome"/>
</dbReference>